<reference evidence="1" key="1">
    <citation type="submission" date="2023-02" db="EMBL/GenBank/DDBJ databases">
        <authorList>
            <person name="Whidbey C."/>
        </authorList>
    </citation>
    <scope>NUCLEOTIDE SEQUENCE</scope>
    <source>
        <strain evidence="1">VSI11</strain>
    </source>
</reference>
<dbReference type="Proteomes" id="UP001219009">
    <property type="component" value="Chromosome"/>
</dbReference>
<organism evidence="1 2">
    <name type="scientific">Bifidobacterium breve</name>
    <dbReference type="NCBI Taxonomy" id="1685"/>
    <lineage>
        <taxon>Bacteria</taxon>
        <taxon>Bacillati</taxon>
        <taxon>Actinomycetota</taxon>
        <taxon>Actinomycetes</taxon>
        <taxon>Bifidobacteriales</taxon>
        <taxon>Bifidobacteriaceae</taxon>
        <taxon>Bifidobacterium</taxon>
    </lineage>
</organism>
<protein>
    <recommendedName>
        <fullName evidence="3">Phage protein</fullName>
    </recommendedName>
</protein>
<evidence type="ECO:0000313" key="1">
    <source>
        <dbReference type="EMBL" id="WEB55845.1"/>
    </source>
</evidence>
<dbReference type="EMBL" id="CP118083">
    <property type="protein sequence ID" value="WEB55845.1"/>
    <property type="molecule type" value="Genomic_DNA"/>
</dbReference>
<gene>
    <name evidence="1" type="ORF">PUW55_05700</name>
</gene>
<sequence>MMVSDIKNTALELGLAQVRSNYTIPAGETFSITVEGDVPAISANEHGFCSITYIPIAAADYQKEIQISATRAAIAAGATEITWTAKESVTIPIGTYIVHAMG</sequence>
<proteinExistence type="predicted"/>
<evidence type="ECO:0000313" key="2">
    <source>
        <dbReference type="Proteomes" id="UP001219009"/>
    </source>
</evidence>
<dbReference type="AlphaFoldDB" id="A0AAX3NQJ1"/>
<dbReference type="RefSeq" id="WP_054321955.1">
    <property type="nucleotide sequence ID" value="NZ_BAABSL010000006.1"/>
</dbReference>
<name>A0AAX3NQJ1_BIFBR</name>
<evidence type="ECO:0008006" key="3">
    <source>
        <dbReference type="Google" id="ProtNLM"/>
    </source>
</evidence>
<accession>A0AAX3NQJ1</accession>